<evidence type="ECO:0000256" key="1">
    <source>
        <dbReference type="ARBA" id="ARBA00004141"/>
    </source>
</evidence>
<dbReference type="OrthoDB" id="7060875at2"/>
<organism evidence="8 9">
    <name type="scientific">Paracidovorax cattleyae</name>
    <dbReference type="NCBI Taxonomy" id="80868"/>
    <lineage>
        <taxon>Bacteria</taxon>
        <taxon>Pseudomonadati</taxon>
        <taxon>Pseudomonadota</taxon>
        <taxon>Betaproteobacteria</taxon>
        <taxon>Burkholderiales</taxon>
        <taxon>Comamonadaceae</taxon>
        <taxon>Paracidovorax</taxon>
    </lineage>
</organism>
<evidence type="ECO:0000256" key="3">
    <source>
        <dbReference type="ARBA" id="ARBA00022692"/>
    </source>
</evidence>
<protein>
    <submittedName>
        <fullName evidence="8">Putative flippase GtrA (Transmembrane translocase of bactoprenol-linked glucose)</fullName>
    </submittedName>
</protein>
<dbReference type="AlphaFoldDB" id="A0A1H0TK85"/>
<keyword evidence="5 6" id="KW-0472">Membrane</keyword>
<evidence type="ECO:0000259" key="7">
    <source>
        <dbReference type="Pfam" id="PF04138"/>
    </source>
</evidence>
<evidence type="ECO:0000313" key="9">
    <source>
        <dbReference type="Proteomes" id="UP000199317"/>
    </source>
</evidence>
<comment type="similarity">
    <text evidence="2">Belongs to the GtrA family.</text>
</comment>
<feature type="transmembrane region" description="Helical" evidence="6">
    <location>
        <begin position="100"/>
        <end position="125"/>
    </location>
</feature>
<dbReference type="EMBL" id="FNJL01000015">
    <property type="protein sequence ID" value="SDP54482.1"/>
    <property type="molecule type" value="Genomic_DNA"/>
</dbReference>
<dbReference type="GO" id="GO:0005886">
    <property type="term" value="C:plasma membrane"/>
    <property type="evidence" value="ECO:0007669"/>
    <property type="project" value="TreeGrafter"/>
</dbReference>
<dbReference type="InterPro" id="IPR007267">
    <property type="entry name" value="GtrA_DPMS_TM"/>
</dbReference>
<name>A0A1H0TK85_9BURK</name>
<accession>A0A1H0TK85</accession>
<feature type="domain" description="GtrA/DPMS transmembrane" evidence="7">
    <location>
        <begin position="13"/>
        <end position="132"/>
    </location>
</feature>
<proteinExistence type="inferred from homology"/>
<evidence type="ECO:0000256" key="2">
    <source>
        <dbReference type="ARBA" id="ARBA00009399"/>
    </source>
</evidence>
<dbReference type="RefSeq" id="WP_092835251.1">
    <property type="nucleotide sequence ID" value="NZ_CP028290.1"/>
</dbReference>
<feature type="transmembrane region" description="Helical" evidence="6">
    <location>
        <begin position="72"/>
        <end position="94"/>
    </location>
</feature>
<keyword evidence="3 6" id="KW-0812">Transmembrane</keyword>
<dbReference type="GO" id="GO:0000271">
    <property type="term" value="P:polysaccharide biosynthetic process"/>
    <property type="evidence" value="ECO:0007669"/>
    <property type="project" value="InterPro"/>
</dbReference>
<comment type="subcellular location">
    <subcellularLocation>
        <location evidence="1">Membrane</location>
        <topology evidence="1">Multi-pass membrane protein</topology>
    </subcellularLocation>
</comment>
<gene>
    <name evidence="8" type="ORF">SAMN04489708_115120</name>
</gene>
<dbReference type="PANTHER" id="PTHR38459:SF1">
    <property type="entry name" value="PROPHAGE BACTOPRENOL-LINKED GLUCOSE TRANSLOCASE HOMOLOG"/>
    <property type="match status" value="1"/>
</dbReference>
<keyword evidence="4 6" id="KW-1133">Transmembrane helix</keyword>
<evidence type="ECO:0000256" key="4">
    <source>
        <dbReference type="ARBA" id="ARBA00022989"/>
    </source>
</evidence>
<reference evidence="9" key="1">
    <citation type="submission" date="2016-10" db="EMBL/GenBank/DDBJ databases">
        <authorList>
            <person name="Varghese N."/>
            <person name="Submissions S."/>
        </authorList>
    </citation>
    <scope>NUCLEOTIDE SEQUENCE [LARGE SCALE GENOMIC DNA]</scope>
    <source>
        <strain evidence="9">DSM 17101</strain>
    </source>
</reference>
<evidence type="ECO:0000256" key="6">
    <source>
        <dbReference type="SAM" id="Phobius"/>
    </source>
</evidence>
<dbReference type="InterPro" id="IPR051401">
    <property type="entry name" value="GtrA_CellWall_Glycosyl"/>
</dbReference>
<evidence type="ECO:0000256" key="5">
    <source>
        <dbReference type="ARBA" id="ARBA00023136"/>
    </source>
</evidence>
<feature type="transmembrane region" description="Helical" evidence="6">
    <location>
        <begin position="42"/>
        <end position="60"/>
    </location>
</feature>
<dbReference type="Pfam" id="PF04138">
    <property type="entry name" value="GtrA_DPMS_TM"/>
    <property type="match status" value="1"/>
</dbReference>
<evidence type="ECO:0000313" key="8">
    <source>
        <dbReference type="EMBL" id="SDP54482.1"/>
    </source>
</evidence>
<dbReference type="Proteomes" id="UP000199317">
    <property type="component" value="Unassembled WGS sequence"/>
</dbReference>
<sequence length="143" mass="15271">MIAAFRSRQFLAFLVTGGVAALANFGSRIAFSHWMPFSAAVIAAYCVGMCTAFVLARAFVFKASTQSTHKSAMFFVLVNLLAVAQTWAVSMALLKWVLPALGITAFAPEIAHAVGVVVPVFTSYLGHKRWSFAEKPARSGAPG</sequence>
<keyword evidence="9" id="KW-1185">Reference proteome</keyword>
<dbReference type="PANTHER" id="PTHR38459">
    <property type="entry name" value="PROPHAGE BACTOPRENOL-LINKED GLUCOSE TRANSLOCASE HOMOLOG"/>
    <property type="match status" value="1"/>
</dbReference>